<keyword evidence="2" id="KW-0813">Transport</keyword>
<feature type="compositionally biased region" description="Polar residues" evidence="10">
    <location>
        <begin position="365"/>
        <end position="416"/>
    </location>
</feature>
<feature type="region of interest" description="Disordered" evidence="10">
    <location>
        <begin position="365"/>
        <end position="426"/>
    </location>
</feature>
<comment type="similarity">
    <text evidence="9">Belongs to the OXA1/ALB3/YidC family.</text>
</comment>
<evidence type="ECO:0000313" key="13">
    <source>
        <dbReference type="EMBL" id="BCK01915.1"/>
    </source>
</evidence>
<keyword evidence="3" id="KW-1003">Cell membrane</keyword>
<dbReference type="KEGG" id="acht:bsdcttw_49550"/>
<dbReference type="GO" id="GO:0005886">
    <property type="term" value="C:plasma membrane"/>
    <property type="evidence" value="ECO:0007669"/>
    <property type="project" value="UniProtKB-SubCell"/>
</dbReference>
<feature type="transmembrane region" description="Helical" evidence="11">
    <location>
        <begin position="39"/>
        <end position="59"/>
    </location>
</feature>
<evidence type="ECO:0000256" key="6">
    <source>
        <dbReference type="ARBA" id="ARBA00022989"/>
    </source>
</evidence>
<gene>
    <name evidence="13" type="ORF">bsdcttw_49550</name>
</gene>
<comment type="subcellular location">
    <subcellularLocation>
        <location evidence="1">Cell membrane</location>
        <topology evidence="1">Multi-pass membrane protein</topology>
    </subcellularLocation>
    <subcellularLocation>
        <location evidence="9">Membrane</location>
        <topology evidence="9">Multi-pass membrane protein</topology>
    </subcellularLocation>
</comment>
<dbReference type="EMBL" id="AP023368">
    <property type="protein sequence ID" value="BCK01915.1"/>
    <property type="molecule type" value="Genomic_DNA"/>
</dbReference>
<dbReference type="PANTHER" id="PTHR12428">
    <property type="entry name" value="OXA1"/>
    <property type="match status" value="1"/>
</dbReference>
<feature type="transmembrane region" description="Helical" evidence="11">
    <location>
        <begin position="285"/>
        <end position="307"/>
    </location>
</feature>
<evidence type="ECO:0000256" key="1">
    <source>
        <dbReference type="ARBA" id="ARBA00004651"/>
    </source>
</evidence>
<keyword evidence="4 9" id="KW-0812">Transmembrane</keyword>
<keyword evidence="5" id="KW-0653">Protein transport</keyword>
<evidence type="ECO:0000256" key="2">
    <source>
        <dbReference type="ARBA" id="ARBA00022448"/>
    </source>
</evidence>
<dbReference type="GO" id="GO:0051205">
    <property type="term" value="P:protein insertion into membrane"/>
    <property type="evidence" value="ECO:0007669"/>
    <property type="project" value="TreeGrafter"/>
</dbReference>
<evidence type="ECO:0000256" key="10">
    <source>
        <dbReference type="SAM" id="MobiDB-lite"/>
    </source>
</evidence>
<evidence type="ECO:0000256" key="11">
    <source>
        <dbReference type="SAM" id="Phobius"/>
    </source>
</evidence>
<evidence type="ECO:0000259" key="12">
    <source>
        <dbReference type="Pfam" id="PF02096"/>
    </source>
</evidence>
<evidence type="ECO:0000256" key="8">
    <source>
        <dbReference type="ARBA" id="ARBA00023186"/>
    </source>
</evidence>
<keyword evidence="6 11" id="KW-1133">Transmembrane helix</keyword>
<evidence type="ECO:0000256" key="3">
    <source>
        <dbReference type="ARBA" id="ARBA00022475"/>
    </source>
</evidence>
<dbReference type="Proteomes" id="UP000515703">
    <property type="component" value="Chromosome"/>
</dbReference>
<evidence type="ECO:0000256" key="7">
    <source>
        <dbReference type="ARBA" id="ARBA00023136"/>
    </source>
</evidence>
<keyword evidence="14" id="KW-1185">Reference proteome</keyword>
<reference evidence="13 14" key="2">
    <citation type="submission" date="2020-08" db="EMBL/GenBank/DDBJ databases">
        <authorList>
            <person name="Ueki A."/>
            <person name="Tonouchi A."/>
        </authorList>
    </citation>
    <scope>NUCLEOTIDE SEQUENCE [LARGE SCALE GENOMIC DNA]</scope>
    <source>
        <strain evidence="13 14">CTTW</strain>
    </source>
</reference>
<dbReference type="PANTHER" id="PTHR12428:SF65">
    <property type="entry name" value="CYTOCHROME C OXIDASE ASSEMBLY PROTEIN COX18, MITOCHONDRIAL"/>
    <property type="match status" value="1"/>
</dbReference>
<name>A0A7M3SBE7_9FIRM</name>
<feature type="domain" description="Membrane insertase YidC/Oxa/ALB C-terminal" evidence="12">
    <location>
        <begin position="40"/>
        <end position="321"/>
    </location>
</feature>
<keyword evidence="8" id="KW-0143">Chaperone</keyword>
<dbReference type="NCBIfam" id="TIGR03592">
    <property type="entry name" value="yidC_oxa1_cterm"/>
    <property type="match status" value="1"/>
</dbReference>
<evidence type="ECO:0000256" key="9">
    <source>
        <dbReference type="RuleBase" id="RU003945"/>
    </source>
</evidence>
<accession>A0A7M3SBE7</accession>
<reference evidence="13 14" key="1">
    <citation type="submission" date="2020-08" db="EMBL/GenBank/DDBJ databases">
        <title>Draft genome sequencing of an Anaerocolumna strain isolated from anoxic soil subjected to BSD treatment.</title>
        <authorList>
            <person name="Uek A."/>
            <person name="Tonouchi A."/>
        </authorList>
    </citation>
    <scope>NUCLEOTIDE SEQUENCE [LARGE SCALE GENOMIC DNA]</scope>
    <source>
        <strain evidence="13 14">CTTW</strain>
    </source>
</reference>
<proteinExistence type="inferred from homology"/>
<evidence type="ECO:0000256" key="5">
    <source>
        <dbReference type="ARBA" id="ARBA00022927"/>
    </source>
</evidence>
<evidence type="ECO:0000313" key="14">
    <source>
        <dbReference type="Proteomes" id="UP000515703"/>
    </source>
</evidence>
<protein>
    <recommendedName>
        <fullName evidence="12">Membrane insertase YidC/Oxa/ALB C-terminal domain-containing protein</fullName>
    </recommendedName>
</protein>
<dbReference type="Pfam" id="PF02096">
    <property type="entry name" value="60KD_IMP"/>
    <property type="match status" value="1"/>
</dbReference>
<dbReference type="GO" id="GO:0032977">
    <property type="term" value="F:membrane insertase activity"/>
    <property type="evidence" value="ECO:0007669"/>
    <property type="project" value="InterPro"/>
</dbReference>
<organism evidence="13 14">
    <name type="scientific">Anaerocolumna chitinilytica</name>
    <dbReference type="NCBI Taxonomy" id="1727145"/>
    <lineage>
        <taxon>Bacteria</taxon>
        <taxon>Bacillati</taxon>
        <taxon>Bacillota</taxon>
        <taxon>Clostridia</taxon>
        <taxon>Lachnospirales</taxon>
        <taxon>Lachnospiraceae</taxon>
        <taxon>Anaerocolumna</taxon>
    </lineage>
</organism>
<sequence>MLEAVLTQSGGILGPIAFILGRILNGIYVFLGLFGIHNVALVIVLFTFIVRGLMTPLTIKQQKFSKLSAKMNPELTAITAKYKGKKDEASMRKQQAETQAVYMKYGANPTSGCLPLLIQLPIMFALYQVIYHIPAYVTEINVWYKHIGEAIISNGNYLDIMKEFAKAGQVSTVKFTEMANGNLTLNHIIDILAKFTPDNWNELVSKFPPLADIIKTNSTHIIDVNSLFNTINILDKPGLKFPGVIIPFLAAGFQFIQTKQMMAANPTPVDKDNPMAASMGMMNNVMPIMSGVFCFMFPVGIGIYWIAGSLFAIGQQFVINRILSKIDIDDMIKKNVEKANKKKAKLGLDPNATLEDLAKTQTKSITSRLQTQVPENSGSTSDYANSVKKNYVDSNSGKSDTTYKPGSISANANLLKSRNKDNKGDK</sequence>
<dbReference type="GO" id="GO:0015031">
    <property type="term" value="P:protein transport"/>
    <property type="evidence" value="ECO:0007669"/>
    <property type="project" value="UniProtKB-KW"/>
</dbReference>
<dbReference type="RefSeq" id="WP_185257435.1">
    <property type="nucleotide sequence ID" value="NZ_AP023368.1"/>
</dbReference>
<dbReference type="AlphaFoldDB" id="A0A7M3SBE7"/>
<dbReference type="InterPro" id="IPR001708">
    <property type="entry name" value="YidC/ALB3/OXA1/COX18"/>
</dbReference>
<evidence type="ECO:0000256" key="4">
    <source>
        <dbReference type="ARBA" id="ARBA00022692"/>
    </source>
</evidence>
<dbReference type="InterPro" id="IPR028055">
    <property type="entry name" value="YidC/Oxa/ALB_C"/>
</dbReference>
<dbReference type="InterPro" id="IPR047196">
    <property type="entry name" value="YidC_ALB_C"/>
</dbReference>
<dbReference type="CDD" id="cd20070">
    <property type="entry name" value="5TM_YidC_Alb3"/>
    <property type="match status" value="1"/>
</dbReference>
<keyword evidence="7 11" id="KW-0472">Membrane</keyword>